<evidence type="ECO:0000313" key="7">
    <source>
        <dbReference type="EMBL" id="MEJ5905238.1"/>
    </source>
</evidence>
<dbReference type="EMBL" id="JBBHLD010000007">
    <property type="protein sequence ID" value="MEJ5905238.1"/>
    <property type="molecule type" value="Genomic_DNA"/>
</dbReference>
<evidence type="ECO:0000313" key="8">
    <source>
        <dbReference type="Proteomes" id="UP001377692"/>
    </source>
</evidence>
<dbReference type="Proteomes" id="UP001377692">
    <property type="component" value="Unassembled WGS sequence"/>
</dbReference>
<keyword evidence="4" id="KW-0574">Periplasm</keyword>
<comment type="caution">
    <text evidence="7">The sequence shown here is derived from an EMBL/GenBank/DDBJ whole genome shotgun (WGS) entry which is preliminary data.</text>
</comment>
<sequence>MKRPLSVAAVVAILAFCAVPLVLWGGARLNVTSSFPPGIYWVVDKAPEKGDLVMFCPPQEAVFQLAHARGYLAGGTCPGGYMHLLKRLVAVSGDDVQITAEGVSVNGQLQVRSQPLQQDPSGRPMPQPPLAHFRLGSDEVLMLSDYSRLSFDGRYFGAVPQAQLDEVVEPWLVWRKTPL</sequence>
<evidence type="ECO:0000256" key="1">
    <source>
        <dbReference type="ARBA" id="ARBA00004418"/>
    </source>
</evidence>
<reference evidence="7 8" key="1">
    <citation type="submission" date="2024-02" db="EMBL/GenBank/DDBJ databases">
        <title>Identification of pathogenicity and growth-promoting functions of Pseudomonas putida variants.</title>
        <authorList>
            <person name="Sun J."/>
        </authorList>
    </citation>
    <scope>NUCLEOTIDE SEQUENCE [LARGE SCALE GENOMIC DNA]</scope>
    <source>
        <strain evidence="7 8">A04</strain>
    </source>
</reference>
<evidence type="ECO:0000256" key="4">
    <source>
        <dbReference type="ARBA" id="ARBA00022764"/>
    </source>
</evidence>
<dbReference type="InterPro" id="IPR014139">
    <property type="entry name" value="Peptidase_S26C_TraF"/>
</dbReference>
<keyword evidence="5" id="KW-0184">Conjugation</keyword>
<comment type="similarity">
    <text evidence="2">Belongs to the peptidase S26C family.</text>
</comment>
<dbReference type="NCBIfam" id="TIGR02771">
    <property type="entry name" value="TraF_Ti"/>
    <property type="match status" value="1"/>
</dbReference>
<dbReference type="InterPro" id="IPR019533">
    <property type="entry name" value="Peptidase_S26"/>
</dbReference>
<dbReference type="RefSeq" id="WP_027592000.1">
    <property type="nucleotide sequence ID" value="NZ_JBBHLD010000007.1"/>
</dbReference>
<comment type="subcellular location">
    <subcellularLocation>
        <location evidence="1">Periplasm</location>
    </subcellularLocation>
</comment>
<dbReference type="Pfam" id="PF10502">
    <property type="entry name" value="Peptidase_S26"/>
    <property type="match status" value="1"/>
</dbReference>
<dbReference type="SUPFAM" id="SSF51306">
    <property type="entry name" value="LexA/Signal peptidase"/>
    <property type="match status" value="1"/>
</dbReference>
<keyword evidence="3" id="KW-0732">Signal</keyword>
<accession>A0ABU8R5T2</accession>
<keyword evidence="8" id="KW-1185">Reference proteome</keyword>
<evidence type="ECO:0000256" key="5">
    <source>
        <dbReference type="ARBA" id="ARBA00022971"/>
    </source>
</evidence>
<gene>
    <name evidence="7" type="primary">traF</name>
    <name evidence="7" type="ORF">V7V80_11150</name>
</gene>
<dbReference type="InterPro" id="IPR036286">
    <property type="entry name" value="LexA/Signal_pep-like_sf"/>
</dbReference>
<protein>
    <submittedName>
        <fullName evidence="7">Conjugative transfer signal peptidase TraF</fullName>
    </submittedName>
</protein>
<evidence type="ECO:0000256" key="2">
    <source>
        <dbReference type="ARBA" id="ARBA00005849"/>
    </source>
</evidence>
<dbReference type="NCBIfam" id="NF010459">
    <property type="entry name" value="PRK13884.1"/>
    <property type="match status" value="1"/>
</dbReference>
<organism evidence="7 8">
    <name type="scientific">Pseudomonas kermanshahensis</name>
    <dbReference type="NCBI Taxonomy" id="2745482"/>
    <lineage>
        <taxon>Bacteria</taxon>
        <taxon>Pseudomonadati</taxon>
        <taxon>Pseudomonadota</taxon>
        <taxon>Gammaproteobacteria</taxon>
        <taxon>Pseudomonadales</taxon>
        <taxon>Pseudomonadaceae</taxon>
        <taxon>Pseudomonas</taxon>
    </lineage>
</organism>
<proteinExistence type="inferred from homology"/>
<evidence type="ECO:0000256" key="3">
    <source>
        <dbReference type="ARBA" id="ARBA00022729"/>
    </source>
</evidence>
<feature type="domain" description="Peptidase S26" evidence="6">
    <location>
        <begin position="8"/>
        <end position="164"/>
    </location>
</feature>
<dbReference type="Gene3D" id="2.10.109.10">
    <property type="entry name" value="Umud Fragment, subunit A"/>
    <property type="match status" value="1"/>
</dbReference>
<evidence type="ECO:0000259" key="6">
    <source>
        <dbReference type="Pfam" id="PF10502"/>
    </source>
</evidence>
<name>A0ABU8R5T2_9PSED</name>